<accession>A0A1V9ZP80</accession>
<dbReference type="OrthoDB" id="6431331at2759"/>
<feature type="domain" description="AB hydrolase-1" evidence="1">
    <location>
        <begin position="29"/>
        <end position="257"/>
    </location>
</feature>
<dbReference type="Gene3D" id="3.40.50.1820">
    <property type="entry name" value="alpha/beta hydrolase"/>
    <property type="match status" value="2"/>
</dbReference>
<dbReference type="AlphaFoldDB" id="A0A1V9ZP80"/>
<evidence type="ECO:0000313" key="3">
    <source>
        <dbReference type="EMBL" id="OQR99779.1"/>
    </source>
</evidence>
<dbReference type="PANTHER" id="PTHR47533">
    <property type="entry name" value="PROTEIN CBG21859"/>
    <property type="match status" value="1"/>
</dbReference>
<comment type="caution">
    <text evidence="3">The sequence shown here is derived from an EMBL/GenBank/DDBJ whole genome shotgun (WGS) entry which is preliminary data.</text>
</comment>
<dbReference type="STRING" id="74557.A0A1V9ZP80"/>
<dbReference type="Proteomes" id="UP000243217">
    <property type="component" value="Unassembled WGS sequence"/>
</dbReference>
<dbReference type="InterPro" id="IPR000073">
    <property type="entry name" value="AB_hydrolase_1"/>
</dbReference>
<keyword evidence="3" id="KW-0378">Hydrolase</keyword>
<dbReference type="Pfam" id="PF00561">
    <property type="entry name" value="Abhydrolase_1"/>
    <property type="match status" value="1"/>
</dbReference>
<dbReference type="EMBL" id="JNBS01001783">
    <property type="protein sequence ID" value="OQR99779.1"/>
    <property type="molecule type" value="Genomic_DNA"/>
</dbReference>
<keyword evidence="3" id="KW-0645">Protease</keyword>
<dbReference type="InterPro" id="IPR029058">
    <property type="entry name" value="AB_hydrolase_fold"/>
</dbReference>
<gene>
    <name evidence="3" type="ORF">THRCLA_21793</name>
</gene>
<evidence type="ECO:0000313" key="4">
    <source>
        <dbReference type="Proteomes" id="UP000243217"/>
    </source>
</evidence>
<protein>
    <submittedName>
        <fullName evidence="3">Serine protease family S33</fullName>
    </submittedName>
</protein>
<sequence>MKITQKSLSFANKQLLHYTQWGPPTAASTVVLLHGAPGSHLDFEDLAPLLVSPTQNVIAFDLPGNGRTSADLVGGLSHVSTKSVNDTVINALPQLSMNNFVLVGHSVGGRTTIEVAANPLIPSQIRGIALLNPMGLRDIRGQNLRHQNFIAIFMRFFTRNGTIPSFLNLYTRQVYVKQLGFSDTIPTIDFLGAFYRMTSANLKRIKQAAQMLRNKQVPVFLGVAKTDRFVDHKIGLELGSVLNAQTVKVYERGGHNIPKSQAEAVAKDLKLWIEQVGLDDAPLTIVMLHGCPGSHLDYQYLAPLVVNEDSKVVSFDLPGNGTTSAKVVGGLPKLTAESIVKVVISALRQLSFKKFILLGHSLGGHTTLQVAAESSLAPNLLGISLLNPMGLRPPRWQYPMIQCTFASLMRYYTTNDDDSNVLTRWNRSFYVNNLRFPSTIPESHFTAACFRITSTNYHQIAIDVEILRQRKVPVFMALSSNDRVVEPDIGHELAAALNADTIKVWDKGGHNIPKSQAANIAQELQIWYQAL</sequence>
<dbReference type="PANTHER" id="PTHR47533:SF4">
    <property type="entry name" value="AB HYDROLASE-1 DOMAIN-CONTAINING PROTEIN"/>
    <property type="match status" value="1"/>
</dbReference>
<evidence type="ECO:0000259" key="1">
    <source>
        <dbReference type="Pfam" id="PF00561"/>
    </source>
</evidence>
<reference evidence="3 4" key="1">
    <citation type="journal article" date="2014" name="Genome Biol. Evol.">
        <title>The secreted proteins of Achlya hypogyna and Thraustotheca clavata identify the ancestral oomycete secretome and reveal gene acquisitions by horizontal gene transfer.</title>
        <authorList>
            <person name="Misner I."/>
            <person name="Blouin N."/>
            <person name="Leonard G."/>
            <person name="Richards T.A."/>
            <person name="Lane C.E."/>
        </authorList>
    </citation>
    <scope>NUCLEOTIDE SEQUENCE [LARGE SCALE GENOMIC DNA]</scope>
    <source>
        <strain evidence="3 4">ATCC 34112</strain>
    </source>
</reference>
<dbReference type="GO" id="GO:0006508">
    <property type="term" value="P:proteolysis"/>
    <property type="evidence" value="ECO:0007669"/>
    <property type="project" value="UniProtKB-KW"/>
</dbReference>
<keyword evidence="4" id="KW-1185">Reference proteome</keyword>
<organism evidence="3 4">
    <name type="scientific">Thraustotheca clavata</name>
    <dbReference type="NCBI Taxonomy" id="74557"/>
    <lineage>
        <taxon>Eukaryota</taxon>
        <taxon>Sar</taxon>
        <taxon>Stramenopiles</taxon>
        <taxon>Oomycota</taxon>
        <taxon>Saprolegniomycetes</taxon>
        <taxon>Saprolegniales</taxon>
        <taxon>Achlyaceae</taxon>
        <taxon>Thraustotheca</taxon>
    </lineage>
</organism>
<dbReference type="GO" id="GO:0008233">
    <property type="term" value="F:peptidase activity"/>
    <property type="evidence" value="ECO:0007669"/>
    <property type="project" value="UniProtKB-KW"/>
</dbReference>
<dbReference type="SUPFAM" id="SSF53474">
    <property type="entry name" value="alpha/beta-Hydrolases"/>
    <property type="match status" value="2"/>
</dbReference>
<proteinExistence type="predicted"/>
<evidence type="ECO:0000259" key="2">
    <source>
        <dbReference type="Pfam" id="PF12697"/>
    </source>
</evidence>
<name>A0A1V9ZP80_9STRA</name>
<feature type="domain" description="AB hydrolase-1" evidence="2">
    <location>
        <begin position="285"/>
        <end position="521"/>
    </location>
</feature>
<dbReference type="Pfam" id="PF12697">
    <property type="entry name" value="Abhydrolase_6"/>
    <property type="match status" value="1"/>
</dbReference>